<dbReference type="Proteomes" id="UP001501035">
    <property type="component" value="Unassembled WGS sequence"/>
</dbReference>
<evidence type="ECO:0000313" key="4">
    <source>
        <dbReference type="Proteomes" id="UP001501035"/>
    </source>
</evidence>
<evidence type="ECO:0000256" key="1">
    <source>
        <dbReference type="SAM" id="SignalP"/>
    </source>
</evidence>
<dbReference type="InterPro" id="IPR006311">
    <property type="entry name" value="TAT_signal"/>
</dbReference>
<comment type="caution">
    <text evidence="3">The sequence shown here is derived from an EMBL/GenBank/DDBJ whole genome shotgun (WGS) entry which is preliminary data.</text>
</comment>
<feature type="domain" description="DUF4185" evidence="2">
    <location>
        <begin position="50"/>
        <end position="348"/>
    </location>
</feature>
<evidence type="ECO:0000313" key="3">
    <source>
        <dbReference type="EMBL" id="GAA3028859.1"/>
    </source>
</evidence>
<feature type="chain" id="PRO_5045234470" description="DUF4185 domain-containing protein" evidence="1">
    <location>
        <begin position="21"/>
        <end position="354"/>
    </location>
</feature>
<dbReference type="RefSeq" id="WP_290705968.1">
    <property type="nucleotide sequence ID" value="NZ_BAAAVS010000015.1"/>
</dbReference>
<protein>
    <recommendedName>
        <fullName evidence="2">DUF4185 domain-containing protein</fullName>
    </recommendedName>
</protein>
<proteinExistence type="predicted"/>
<gene>
    <name evidence="3" type="ORF">GCM10010528_08150</name>
</gene>
<dbReference type="InterPro" id="IPR025442">
    <property type="entry name" value="DUF4185"/>
</dbReference>
<feature type="signal peptide" evidence="1">
    <location>
        <begin position="1"/>
        <end position="20"/>
    </location>
</feature>
<keyword evidence="4" id="KW-1185">Reference proteome</keyword>
<name>A0ABP6L0I2_9ACTN</name>
<organism evidence="3 4">
    <name type="scientific">Gordonia defluvii</name>
    <dbReference type="NCBI Taxonomy" id="283718"/>
    <lineage>
        <taxon>Bacteria</taxon>
        <taxon>Bacillati</taxon>
        <taxon>Actinomycetota</taxon>
        <taxon>Actinomycetes</taxon>
        <taxon>Mycobacteriales</taxon>
        <taxon>Gordoniaceae</taxon>
        <taxon>Gordonia</taxon>
    </lineage>
</organism>
<sequence>MIFRATRVKLIAVGAAAATAATLATATAPNADAFVIGRGTTVARITGPGSINDTVGRFNIVGTDLGILWDNGHDEILAAFGDTQSFNGWSLLYGQLFYIRSNVLLRSRDRFLADGMTFSGHAGRPGYAKRLIKPTRREITVVPTGGVSVNGKQYMGIQAVNVWGDAGRWQTRYGALAVSDDNGNSFKRVVAYRPNYQGNRKFQQTALMKDGGYVYAYGTPSGRYGAVYLARVPEAKIENVGAYEYWSVNRWVKDQPTAATPVMSAPTGELSVAYNRYLGRYVSLATRDGALMRTAPRPEGPWSPGENIVPGNDPLGGYAPFIHPWSLDGPTMYFTYSIWHGYQVYLMRVNLRRP</sequence>
<keyword evidence="1" id="KW-0732">Signal</keyword>
<accession>A0ABP6L0I2</accession>
<reference evidence="4" key="1">
    <citation type="journal article" date="2019" name="Int. J. Syst. Evol. Microbiol.">
        <title>The Global Catalogue of Microorganisms (GCM) 10K type strain sequencing project: providing services to taxonomists for standard genome sequencing and annotation.</title>
        <authorList>
            <consortium name="The Broad Institute Genomics Platform"/>
            <consortium name="The Broad Institute Genome Sequencing Center for Infectious Disease"/>
            <person name="Wu L."/>
            <person name="Ma J."/>
        </authorList>
    </citation>
    <scope>NUCLEOTIDE SEQUENCE [LARGE SCALE GENOMIC DNA]</scope>
    <source>
        <strain evidence="4">JCM 14234</strain>
    </source>
</reference>
<dbReference type="EMBL" id="BAAAVS010000015">
    <property type="protein sequence ID" value="GAA3028859.1"/>
    <property type="molecule type" value="Genomic_DNA"/>
</dbReference>
<dbReference type="PROSITE" id="PS51318">
    <property type="entry name" value="TAT"/>
    <property type="match status" value="1"/>
</dbReference>
<evidence type="ECO:0000259" key="2">
    <source>
        <dbReference type="Pfam" id="PF13810"/>
    </source>
</evidence>
<dbReference type="Pfam" id="PF13810">
    <property type="entry name" value="DUF4185"/>
    <property type="match status" value="1"/>
</dbReference>